<reference evidence="1 2" key="1">
    <citation type="submission" date="2019-07" db="EMBL/GenBank/DDBJ databases">
        <title>Whole genome shotgun sequence of Halomonas variabilis NBRC 102410.</title>
        <authorList>
            <person name="Hosoyama A."/>
            <person name="Uohara A."/>
            <person name="Ohji S."/>
            <person name="Ichikawa N."/>
        </authorList>
    </citation>
    <scope>NUCLEOTIDE SEQUENCE [LARGE SCALE GENOMIC DNA]</scope>
    <source>
        <strain evidence="1 2">NBRC 102410</strain>
    </source>
</reference>
<dbReference type="AlphaFoldDB" id="A0A511UUK5"/>
<dbReference type="Proteomes" id="UP000321303">
    <property type="component" value="Unassembled WGS sequence"/>
</dbReference>
<keyword evidence="2" id="KW-1185">Reference proteome</keyword>
<proteinExistence type="predicted"/>
<evidence type="ECO:0000313" key="1">
    <source>
        <dbReference type="EMBL" id="GEN29621.1"/>
    </source>
</evidence>
<dbReference type="Pfam" id="PF22014">
    <property type="entry name" value="DUF6932"/>
    <property type="match status" value="1"/>
</dbReference>
<dbReference type="InterPro" id="IPR053860">
    <property type="entry name" value="DUF6932"/>
</dbReference>
<evidence type="ECO:0000313" key="2">
    <source>
        <dbReference type="Proteomes" id="UP000321303"/>
    </source>
</evidence>
<name>A0A511UUK5_9GAMM</name>
<comment type="caution">
    <text evidence="1">The sequence shown here is derived from an EMBL/GenBank/DDBJ whole genome shotgun (WGS) entry which is preliminary data.</text>
</comment>
<gene>
    <name evidence="1" type="ORF">HVA01_32670</name>
</gene>
<dbReference type="EMBL" id="BJXV01000026">
    <property type="protein sequence ID" value="GEN29621.1"/>
    <property type="molecule type" value="Genomic_DNA"/>
</dbReference>
<protein>
    <recommendedName>
        <fullName evidence="3">LicD family protein</fullName>
    </recommendedName>
</protein>
<sequence>MFATNAIRRQLFDGLLSAFTALRDAGCRTIYLDGSYVTAKPHPGDYDVCWDPTGVIHEKIDPVFLDFSNKRKNQKLKYGGEFFPFGFQAAPGKTFLEFFQNDRFTGHSKGILSIDLTCDPLECGRARK</sequence>
<organism evidence="1 2">
    <name type="scientific">Halovibrio variabilis</name>
    <dbReference type="NCBI Taxonomy" id="31910"/>
    <lineage>
        <taxon>Bacteria</taxon>
        <taxon>Pseudomonadati</taxon>
        <taxon>Pseudomonadota</taxon>
        <taxon>Gammaproteobacteria</taxon>
        <taxon>Oceanospirillales</taxon>
        <taxon>Halomonadaceae</taxon>
        <taxon>Halovibrio</taxon>
    </lineage>
</organism>
<accession>A0A511UUK5</accession>
<evidence type="ECO:0008006" key="3">
    <source>
        <dbReference type="Google" id="ProtNLM"/>
    </source>
</evidence>